<reference evidence="3" key="1">
    <citation type="submission" date="2013-04" db="EMBL/GenBank/DDBJ databases">
        <title>The genome sequencing project of 58 acetic acid bacteria.</title>
        <authorList>
            <person name="Okamoto-Kainuma A."/>
            <person name="Ishikawa M."/>
            <person name="Umino S."/>
            <person name="Koizumi Y."/>
            <person name="Shiwa Y."/>
            <person name="Yoshikawa H."/>
            <person name="Matsutani M."/>
            <person name="Matsushita K."/>
        </authorList>
    </citation>
    <scope>NUCLEOTIDE SEQUENCE</scope>
    <source>
        <strain evidence="3">NRIC 0535</strain>
    </source>
</reference>
<name>A0ABQ0Q6G9_9PROT</name>
<dbReference type="PANTHER" id="PTHR21017">
    <property type="entry name" value="NIPSNAP-RELATED"/>
    <property type="match status" value="1"/>
</dbReference>
<keyword evidence="4" id="KW-1185">Reference proteome</keyword>
<sequence length="189" mass="20275">MSVSVETFVLTCRSGSVPAIVGALEAPLVGRAGFLGCWTTELGSLNEVVVLFSETPKDIVWPGQESGIERMDRQRWTLIGGTQPSPGTFGGSYEWRVYDIRPGREAEVTALMEGALPARNVVSPAYLVMTSDEGPSRLAHAWPYADLADRAAKRKQAVETGAWPPKGILPLLGTMKSAILVPVAYSPSC</sequence>
<dbReference type="InterPro" id="IPR012577">
    <property type="entry name" value="NIPSNAP"/>
</dbReference>
<dbReference type="SUPFAM" id="SSF54909">
    <property type="entry name" value="Dimeric alpha+beta barrel"/>
    <property type="match status" value="1"/>
</dbReference>
<dbReference type="RefSeq" id="WP_264817422.1">
    <property type="nucleotide sequence ID" value="NZ_BAPV01000061.1"/>
</dbReference>
<dbReference type="Proteomes" id="UP001062776">
    <property type="component" value="Unassembled WGS sequence"/>
</dbReference>
<evidence type="ECO:0000256" key="1">
    <source>
        <dbReference type="ARBA" id="ARBA00005291"/>
    </source>
</evidence>
<evidence type="ECO:0000259" key="2">
    <source>
        <dbReference type="Pfam" id="PF07978"/>
    </source>
</evidence>
<feature type="domain" description="NIPSNAP" evidence="2">
    <location>
        <begin position="93"/>
        <end position="187"/>
    </location>
</feature>
<evidence type="ECO:0000313" key="4">
    <source>
        <dbReference type="Proteomes" id="UP001062776"/>
    </source>
</evidence>
<dbReference type="Gene3D" id="3.30.70.100">
    <property type="match status" value="1"/>
</dbReference>
<comment type="caution">
    <text evidence="3">The sequence shown here is derived from an EMBL/GenBank/DDBJ whole genome shotgun (WGS) entry which is preliminary data.</text>
</comment>
<dbReference type="InterPro" id="IPR051557">
    <property type="entry name" value="NipSnap_domain"/>
</dbReference>
<organism evidence="3 4">
    <name type="scientific">Asaia krungthepensis NRIC 0535</name>
    <dbReference type="NCBI Taxonomy" id="1307925"/>
    <lineage>
        <taxon>Bacteria</taxon>
        <taxon>Pseudomonadati</taxon>
        <taxon>Pseudomonadota</taxon>
        <taxon>Alphaproteobacteria</taxon>
        <taxon>Acetobacterales</taxon>
        <taxon>Acetobacteraceae</taxon>
        <taxon>Asaia</taxon>
    </lineage>
</organism>
<evidence type="ECO:0000313" key="3">
    <source>
        <dbReference type="EMBL" id="GBQ93615.1"/>
    </source>
</evidence>
<dbReference type="InterPro" id="IPR011008">
    <property type="entry name" value="Dimeric_a/b-barrel"/>
</dbReference>
<gene>
    <name evidence="3" type="ORF">AA0535_2886</name>
</gene>
<proteinExistence type="inferred from homology"/>
<comment type="similarity">
    <text evidence="1">Belongs to the NipSnap family.</text>
</comment>
<dbReference type="Pfam" id="PF07978">
    <property type="entry name" value="NIPSNAP"/>
    <property type="match status" value="1"/>
</dbReference>
<protein>
    <submittedName>
        <fullName evidence="3">NIPSNAP domain-containing protein</fullName>
    </submittedName>
</protein>
<accession>A0ABQ0Q6G9</accession>
<dbReference type="EMBL" id="BAPV01000061">
    <property type="protein sequence ID" value="GBQ93615.1"/>
    <property type="molecule type" value="Genomic_DNA"/>
</dbReference>
<dbReference type="PANTHER" id="PTHR21017:SF17">
    <property type="entry name" value="PROTEIN NIPSNAP"/>
    <property type="match status" value="1"/>
</dbReference>